<dbReference type="AlphaFoldDB" id="Q9VWM2"/>
<reference evidence="3" key="7">
    <citation type="submission" date="2005-06" db="EMBL/GenBank/DDBJ databases">
        <authorList>
            <person name="Stapleton M."/>
            <person name="Carlson J."/>
            <person name="Chavez C."/>
            <person name="Frise E."/>
            <person name="George R."/>
            <person name="Pacleb J."/>
            <person name="Park S."/>
            <person name="Wan K."/>
            <person name="Yu C."/>
            <person name="Celniker S."/>
        </authorList>
    </citation>
    <scope>NUCLEOTIDE SEQUENCE</scope>
</reference>
<reference evidence="2 6" key="9">
    <citation type="journal article" date="2007" name="Science">
        <title>The Release 5.1 annotation of Drosophila melanogaster heterochromatin.</title>
        <authorList>
            <person name="Smith C.D."/>
            <person name="Shu S."/>
            <person name="Mungall C.J."/>
            <person name="Karpen G.H."/>
        </authorList>
    </citation>
    <scope>NUCLEOTIDE SEQUENCE [LARGE SCALE GENOMIC DNA]</scope>
    <source>
        <strain evidence="6">Berkeley</strain>
    </source>
</reference>
<reference evidence="2 6" key="10">
    <citation type="journal article" date="2007" name="Science">
        <title>Sequence finishing and mapping of Drosophila melanogaster heterochromatin.</title>
        <authorList>
            <person name="Hoskins R.A."/>
            <person name="Carlson J.W."/>
            <person name="Kennedy C."/>
            <person name="Acevedo D."/>
            <person name="Evans-Holm M."/>
            <person name="Frise E."/>
            <person name="Wan K.H."/>
            <person name="Park S."/>
            <person name="Mendez-Lago M."/>
            <person name="Rossi F."/>
            <person name="Villasante A."/>
            <person name="Dimitri P."/>
            <person name="Karpen G.H."/>
            <person name="Celniker S.E."/>
        </authorList>
    </citation>
    <scope>NUCLEOTIDE SEQUENCE [LARGE SCALE GENOMIC DNA]</scope>
    <source>
        <strain evidence="6">Berkeley</strain>
    </source>
</reference>
<dbReference type="VEuPathDB" id="VectorBase:FBgn0030983"/>
<reference evidence="2" key="12">
    <citation type="journal article" date="2015" name="G3 (Bethesda)">
        <title>Gene Model Annotations for Drosophila melanogaster: The Rule-Benders.</title>
        <authorList>
            <consortium name="FlyBase Consortium"/>
            <person name="Crosby M.A."/>
            <person name="Gramates L.S."/>
            <person name="Dos Santos G."/>
            <person name="Matthews B.B."/>
            <person name="St Pierre S.E."/>
            <person name="Zhou P."/>
            <person name="Schroeder A.J."/>
            <person name="Falls K."/>
            <person name="Emmert D.B."/>
            <person name="Russo S.M."/>
            <person name="Gelbart W.M."/>
            <person name="null"/>
        </authorList>
    </citation>
    <scope>NUCLEOTIDE SEQUENCE</scope>
</reference>
<reference evidence="2" key="16">
    <citation type="submission" date="2024-06" db="EMBL/GenBank/DDBJ databases">
        <title>Drosophila melanogaster release 4 sequence.</title>
        <authorList>
            <consortium name="Berkeley Drosophila Genome Project"/>
            <person name="Celniker S."/>
            <person name="Carlson J."/>
            <person name="Wan K."/>
            <person name="Pfeiffer B."/>
            <person name="Frise E."/>
            <person name="George R."/>
            <person name="Hoskins R."/>
            <person name="Stapleton M."/>
            <person name="Pacleb J."/>
            <person name="Park S."/>
            <person name="Svirskas R."/>
            <person name="Smith E."/>
            <person name="Yu C."/>
            <person name="Rubin G."/>
        </authorList>
    </citation>
    <scope>NUCLEOTIDE SEQUENCE</scope>
</reference>
<dbReference type="AGR" id="FB:FBgn0030983"/>
<accession>Q9VWM2</accession>
<dbReference type="HOGENOM" id="CLU_1919245_0_0_1"/>
<sequence>MENMNKELANMEKLSLKELLSEDTLSELATPNDVDIAGEEKNLEGQSVSKEDPPPAAVVPKATKAPNNPEALTQKQSMDYAARIVKVINLQMQNVVHKTFMMMQSPLPLRNRLPVVVSTMIRSRRAPKLKLKDVRRVITGLALHRAHLVYEYIINHPE</sequence>
<dbReference type="GeneID" id="32895"/>
<evidence type="ECO:0000313" key="4">
    <source>
        <dbReference type="EMBL" id="ANY27604.1"/>
    </source>
</evidence>
<dbReference type="KEGG" id="dme:Dmel_CG15882"/>
<evidence type="ECO:0000313" key="2">
    <source>
        <dbReference type="EMBL" id="AAF48916.1"/>
    </source>
</evidence>
<reference evidence="6" key="3">
    <citation type="journal article" date="2002" name="Genome Biol.">
        <title>Annotation of the Drosophila melanogaster euchromatic genome: a systematic review.</title>
        <authorList>
            <person name="Misra S."/>
            <person name="Crosby M.A."/>
            <person name="Mungall C.J."/>
            <person name="Matthews B.B."/>
            <person name="Campbell K.S."/>
            <person name="Hradecky P."/>
            <person name="Huang Y."/>
            <person name="Kaminker J.S."/>
            <person name="Millburn G.H."/>
            <person name="Prochnik S.E."/>
            <person name="Smith C.D."/>
            <person name="Tupy J.L."/>
            <person name="Whitfied E.J."/>
            <person name="Bayraktaroglu L."/>
            <person name="Berman B.P."/>
            <person name="Bettencourt B.R."/>
            <person name="Celniker S.E."/>
            <person name="de Grey A.D."/>
            <person name="Drysdale R.A."/>
            <person name="Harris N.L."/>
            <person name="Richter J."/>
            <person name="Russo S."/>
            <person name="Schroeder A.J."/>
            <person name="Shu S.Q."/>
            <person name="Stapleton M."/>
            <person name="Yamada C."/>
            <person name="Ashburner M."/>
            <person name="Gelbart W.M."/>
            <person name="Rubin G.M."/>
            <person name="Lewis S.E."/>
        </authorList>
    </citation>
    <scope>GENOME REANNOTATION</scope>
    <source>
        <strain evidence="6">Berkeley</strain>
    </source>
</reference>
<dbReference type="UCSC" id="CG15882-RA">
    <property type="organism name" value="d. melanogaster"/>
</dbReference>
<reference evidence="2 6" key="5">
    <citation type="journal article" date="2002" name="Genome Biol.">
        <title>Heterochromatic sequences in a Drosophila whole-genome shotgun assembly.</title>
        <authorList>
            <person name="Hoskins R.A."/>
            <person name="Smith C.D."/>
            <person name="Carlson J.W."/>
            <person name="Carvalho A.B."/>
            <person name="Halpern A."/>
            <person name="Kaminker J.S."/>
            <person name="Kennedy C."/>
            <person name="Mungall C.J."/>
            <person name="Sullivan B.A."/>
            <person name="Sutton G.G."/>
            <person name="Yasuhara J.C."/>
            <person name="Wakimoto B.T."/>
            <person name="Myers E.W."/>
            <person name="Celniker S.E."/>
            <person name="Rubin G.M."/>
            <person name="Karpen G.H."/>
        </authorList>
    </citation>
    <scope>NUCLEOTIDE SEQUENCE [LARGE SCALE GENOMIC DNA]</scope>
    <source>
        <strain evidence="6">Berkeley</strain>
    </source>
</reference>
<evidence type="ECO:0000256" key="1">
    <source>
        <dbReference type="SAM" id="MobiDB-lite"/>
    </source>
</evidence>
<dbReference type="PaxDb" id="7227-FBpp0074472"/>
<evidence type="ECO:0000313" key="3">
    <source>
        <dbReference type="EMBL" id="AAY85076.1"/>
    </source>
</evidence>
<dbReference type="BioGRID-ORCS" id="32895">
    <property type="hits" value="0 hits in 1 CRISPR screen"/>
</dbReference>
<reference evidence="4" key="14">
    <citation type="submission" date="2016-07" db="EMBL/GenBank/DDBJ databases">
        <authorList>
            <person name="Wan K."/>
            <person name="Booth B."/>
            <person name="Spirohn K."/>
            <person name="Hao T."/>
            <person name="Hu Y."/>
            <person name="Calderwood M."/>
            <person name="Hill D."/>
            <person name="Mohr S."/>
            <person name="Vidal M."/>
            <person name="Celniker S."/>
            <person name="Perrimon N."/>
        </authorList>
    </citation>
    <scope>NUCLEOTIDE SEQUENCE</scope>
</reference>
<dbReference type="SMR" id="Q9VWM2"/>
<reference evidence="2" key="13">
    <citation type="journal article" date="2015" name="Genome Res.">
        <title>The Release 6 reference sequence of the Drosophila melanogaster genome.</title>
        <authorList>
            <person name="Hoskins R.A."/>
            <person name="Carlson J.W."/>
            <person name="Wan K.H."/>
            <person name="Park S."/>
            <person name="Mendez I."/>
            <person name="Galle S.E."/>
            <person name="Booth B.W."/>
            <person name="Pfeiffer B.D."/>
            <person name="George R.A."/>
            <person name="Svirskas R."/>
            <person name="Krzywinski M."/>
            <person name="Schein J."/>
            <person name="Accardo M.C."/>
            <person name="Damia E."/>
            <person name="Messina G."/>
            <person name="Mendez-Lago M."/>
            <person name="de Pablos B."/>
            <person name="Demakova O.V."/>
            <person name="Andreyeva E.N."/>
            <person name="Boldyreva L.V."/>
            <person name="Marra M."/>
            <person name="Carvalho A.B."/>
            <person name="Dimitri P."/>
            <person name="Villasante A."/>
            <person name="Zhimulev I.F."/>
            <person name="Rubin G.M."/>
            <person name="Karpen G.H."/>
            <person name="Celniker S.E."/>
        </authorList>
    </citation>
    <scope>NUCLEOTIDE SEQUENCE</scope>
</reference>
<reference evidence="2" key="15">
    <citation type="submission" date="2023-12" db="EMBL/GenBank/DDBJ databases">
        <authorList>
            <consortium name="FlyBase"/>
        </authorList>
    </citation>
    <scope>NUCLEOTIDE SEQUENCE</scope>
</reference>
<dbReference type="EMBL" id="AE014298">
    <property type="protein sequence ID" value="AAF48916.1"/>
    <property type="molecule type" value="Genomic_DNA"/>
</dbReference>
<organism evidence="2 6">
    <name type="scientific">Drosophila melanogaster</name>
    <name type="common">Fruit fly</name>
    <dbReference type="NCBI Taxonomy" id="7227"/>
    <lineage>
        <taxon>Eukaryota</taxon>
        <taxon>Metazoa</taxon>
        <taxon>Ecdysozoa</taxon>
        <taxon>Arthropoda</taxon>
        <taxon>Hexapoda</taxon>
        <taxon>Insecta</taxon>
        <taxon>Pterygota</taxon>
        <taxon>Neoptera</taxon>
        <taxon>Endopterygota</taxon>
        <taxon>Diptera</taxon>
        <taxon>Brachycera</taxon>
        <taxon>Muscomorpha</taxon>
        <taxon>Ephydroidea</taxon>
        <taxon>Drosophilidae</taxon>
        <taxon>Drosophila</taxon>
        <taxon>Sophophora</taxon>
    </lineage>
</organism>
<proteinExistence type="evidence at transcript level"/>
<dbReference type="Proteomes" id="UP000000803">
    <property type="component" value="Chromosome X"/>
</dbReference>
<reference evidence="2" key="11">
    <citation type="journal article" date="2015" name="G3 (Bethesda)">
        <title>Gene Model Annotations for Drosophila melanogaster: Impact of High-Throughput Data.</title>
        <authorList>
            <consortium name="FlyBase Consortium"/>
            <person name="Matthews B.B."/>
            <person name="Dos Santos G."/>
            <person name="Crosby M.A."/>
            <person name="Emmert D.B."/>
            <person name="St Pierre S.E."/>
            <person name="Gramates L.S."/>
            <person name="Zhou P."/>
            <person name="Schroeder A.J."/>
            <person name="Falls K."/>
            <person name="Strelets V."/>
            <person name="Russo S.M."/>
            <person name="Gelbart W.M."/>
            <person name="null"/>
        </authorList>
    </citation>
    <scope>NUCLEOTIDE SEQUENCE</scope>
</reference>
<feature type="compositionally biased region" description="Basic and acidic residues" evidence="1">
    <location>
        <begin position="38"/>
        <end position="53"/>
    </location>
</feature>
<reference evidence="2 6" key="1">
    <citation type="journal article" date="2000" name="Science">
        <title>The genome sequence of Drosophila melanogaster.</title>
        <authorList>
            <person name="Adams M.D."/>
            <person name="Celniker S.E."/>
            <person name="Holt R.A."/>
            <person name="Evans C.A."/>
            <person name="Gocayne J.D."/>
            <person name="Amanatides P.G."/>
            <person name="Scherer S.E."/>
            <person name="Li P.W."/>
            <person name="Hoskins R.A."/>
            <person name="Galle R.F."/>
            <person name="George R.A."/>
            <person name="Lewis S.E."/>
            <person name="Richards S."/>
            <person name="Ashburner M."/>
            <person name="Henderson S.N."/>
            <person name="Sutton G.G."/>
            <person name="Wortman J.R."/>
            <person name="Yandell M.D."/>
            <person name="Zhang Q."/>
            <person name="Chen L.X."/>
            <person name="Brandon R.C."/>
            <person name="Rogers Y.H."/>
            <person name="Blazej R.G."/>
            <person name="Champe M."/>
            <person name="Pfeiffer B.D."/>
            <person name="Wan K.H."/>
            <person name="Doyle C."/>
            <person name="Baxter E.G."/>
            <person name="Helt G."/>
            <person name="Nelson C.R."/>
            <person name="Gabor G.L."/>
            <person name="Abril J.F."/>
            <person name="Agbayani A."/>
            <person name="An H.J."/>
            <person name="Andrews-Pfannkoch C."/>
            <person name="Baldwin D."/>
            <person name="Ballew R.M."/>
            <person name="Basu A."/>
            <person name="Baxendale J."/>
            <person name="Bayraktaroglu L."/>
            <person name="Beasley E.M."/>
            <person name="Beeson K.Y."/>
            <person name="Benos P.V."/>
            <person name="Berman B.P."/>
            <person name="Bhandari D."/>
            <person name="Bolshakov S."/>
            <person name="Borkova D."/>
            <person name="Botchan M.R."/>
            <person name="Bouck J."/>
            <person name="Brokstein P."/>
            <person name="Brottier P."/>
            <person name="Burtis K.C."/>
            <person name="Busam D.A."/>
            <person name="Butler H."/>
            <person name="Cadieu E."/>
            <person name="Center A."/>
            <person name="Chandra I."/>
            <person name="Cherry J.M."/>
            <person name="Cawley S."/>
            <person name="Dahlke C."/>
            <person name="Davenport L.B."/>
            <person name="Davies P."/>
            <person name="de Pablos B."/>
            <person name="Delcher A."/>
            <person name="Deng Z."/>
            <person name="Mays A.D."/>
            <person name="Dew I."/>
            <person name="Dietz S.M."/>
            <person name="Dodson K."/>
            <person name="Doup L.E."/>
            <person name="Downes M."/>
            <person name="Dugan-Rocha S."/>
            <person name="Dunkov B.C."/>
            <person name="Dunn P."/>
            <person name="Durbin K.J."/>
            <person name="Evangelista C.C."/>
            <person name="Ferraz C."/>
            <person name="Ferriera S."/>
            <person name="Fleischmann W."/>
            <person name="Fosler C."/>
            <person name="Gabrielian A.E."/>
            <person name="Garg N.S."/>
            <person name="Gelbart W.M."/>
            <person name="Glasser K."/>
            <person name="Glodek A."/>
            <person name="Gong F."/>
            <person name="Gorrell J.H."/>
            <person name="Gu Z."/>
            <person name="Guan P."/>
            <person name="Harris M."/>
            <person name="Harris N.L."/>
            <person name="Harvey D."/>
            <person name="Heiman T.J."/>
            <person name="Hernandez J.R."/>
            <person name="Houck J."/>
            <person name="Hostin D."/>
            <person name="Houston K.A."/>
            <person name="Howland T.J."/>
            <person name="Wei M.H."/>
            <person name="Ibegwam C."/>
            <person name="Jalali M."/>
            <person name="Kalush F."/>
            <person name="Karpen G.H."/>
            <person name="Ke Z."/>
            <person name="Kennison J.A."/>
            <person name="Ketchum K.A."/>
            <person name="Kimmel B.E."/>
            <person name="Kodira C.D."/>
            <person name="Kraft C."/>
            <person name="Kravitz S."/>
            <person name="Kulp D."/>
            <person name="Lai Z."/>
            <person name="Lasko P."/>
            <person name="Lei Y."/>
            <person name="Levitsky A.A."/>
            <person name="Li J."/>
            <person name="Li Z."/>
            <person name="Liang Y."/>
            <person name="Lin X."/>
            <person name="Liu X."/>
            <person name="Mattei B."/>
            <person name="McIntosh T.C."/>
            <person name="McLeod M.P."/>
            <person name="McPherson D."/>
            <person name="Merkulov G."/>
            <person name="Milshina N.V."/>
            <person name="Mobarry C."/>
            <person name="Morris J."/>
            <person name="Moshrefi A."/>
            <person name="Mount S.M."/>
            <person name="Moy M."/>
            <person name="Murphy B."/>
            <person name="Murphy L."/>
            <person name="Muzny D.M."/>
            <person name="Nelson D.L."/>
            <person name="Nelson D.R."/>
            <person name="Nelson K.A."/>
            <person name="Nixon K."/>
            <person name="Nusskern D.R."/>
            <person name="Pacleb J.M."/>
            <person name="Palazzolo M."/>
            <person name="Pittman G.S."/>
            <person name="Pan S."/>
            <person name="Pollard J."/>
            <person name="Puri V."/>
            <person name="Reese M.G."/>
            <person name="Reinert K."/>
            <person name="Remington K."/>
            <person name="Saunders R.D."/>
            <person name="Scheeler F."/>
            <person name="Shen H."/>
            <person name="Shue B.C."/>
            <person name="Siden-Kiamos I."/>
            <person name="Simpson M."/>
            <person name="Skupski M.P."/>
            <person name="Smith T."/>
            <person name="Spier E."/>
            <person name="Spradling A.C."/>
            <person name="Stapleton M."/>
            <person name="Strong R."/>
            <person name="Sun E."/>
            <person name="Svirskas R."/>
            <person name="Tector C."/>
            <person name="Turner R."/>
            <person name="Venter E."/>
            <person name="Wang A.H."/>
            <person name="Wang X."/>
            <person name="Wang Z.Y."/>
            <person name="Wassarman D.A."/>
            <person name="Weinstock G.M."/>
            <person name="Weissenbach J."/>
            <person name="Williams S.M."/>
            <person name="WoodageT"/>
            <person name="Worley K.C."/>
            <person name="Wu D."/>
            <person name="Yang S."/>
            <person name="Yao Q.A."/>
            <person name="Ye J."/>
            <person name="Yeh R.F."/>
            <person name="Zaveri J.S."/>
            <person name="Zhan M."/>
            <person name="Zhang G."/>
            <person name="Zhao Q."/>
            <person name="Zheng L."/>
            <person name="Zheng X.H."/>
            <person name="Zhong F.N."/>
            <person name="Zhong W."/>
            <person name="Zhou X."/>
            <person name="Zhu S."/>
            <person name="Zhu X."/>
            <person name="Smith H.O."/>
            <person name="Gibbs R.A."/>
            <person name="Myers E.W."/>
            <person name="Rubin G.M."/>
            <person name="Venter J.C."/>
        </authorList>
    </citation>
    <scope>NUCLEOTIDE SEQUENCE [LARGE SCALE GENOMIC DNA]</scope>
    <source>
        <strain evidence="6">Berkeley</strain>
    </source>
</reference>
<reference evidence="2 6" key="6">
    <citation type="journal article" date="2005" name="PLoS Comput. Biol.">
        <title>Combined evidence annotation of transposable elements in genome sequences.</title>
        <authorList>
            <person name="Quesneville H."/>
            <person name="Bergman C.M."/>
            <person name="Andrieu O."/>
            <person name="Autard D."/>
            <person name="Nouaud D."/>
            <person name="Ashburner M."/>
            <person name="Anxolabehere D."/>
        </authorList>
    </citation>
    <scope>NUCLEOTIDE SEQUENCE [LARGE SCALE GENOMIC DNA]</scope>
    <source>
        <strain evidence="6">Berkeley</strain>
    </source>
</reference>
<dbReference type="Bgee" id="FBgn0030983">
    <property type="expression patterns" value="Expressed in spermatocyte in testis and 8 other cell types or tissues"/>
</dbReference>
<name>Q9VWM2_DROME</name>
<dbReference type="RefSeq" id="NP_573348.1">
    <property type="nucleotide sequence ID" value="NM_133120.3"/>
</dbReference>
<reference evidence="2" key="8">
    <citation type="submission" date="2006-08" db="EMBL/GenBank/DDBJ databases">
        <authorList>
            <person name="Celniker S."/>
            <person name="Carlson J."/>
            <person name="Wan K."/>
            <person name="Frise E."/>
            <person name="Hoskins R."/>
            <person name="Park S."/>
            <person name="Svirskas R."/>
            <person name="Rubin G."/>
        </authorList>
    </citation>
    <scope>NUCLEOTIDE SEQUENCE</scope>
</reference>
<dbReference type="EMBL" id="KX531794">
    <property type="protein sequence ID" value="ANY27604.1"/>
    <property type="molecule type" value="mRNA"/>
</dbReference>
<reference evidence="6" key="2">
    <citation type="journal article" date="2002" name="Genome Biol.">
        <title>Finishing a whole-genome shotgun: release 3 of the Drosophila melanogaster euchromatic genome sequence.</title>
        <authorList>
            <person name="Celniker S.E."/>
            <person name="Wheeler D.A."/>
            <person name="Kronmiller B."/>
            <person name="Carlson J.W."/>
            <person name="Halpern A."/>
            <person name="Patel S."/>
            <person name="Adams M."/>
            <person name="Champe M."/>
            <person name="Dugan S.P."/>
            <person name="Frise E."/>
            <person name="Hodgson A."/>
            <person name="George R.A."/>
            <person name="Hoskins R.A."/>
            <person name="Laverty T."/>
            <person name="Muzny D.M."/>
            <person name="Nelson C.R."/>
            <person name="Pacleb J.M."/>
            <person name="Park S."/>
            <person name="Pfeiffer B.D."/>
            <person name="Richards S."/>
            <person name="Sodergren E.J."/>
            <person name="Svirskas R."/>
            <person name="Tabor P.E."/>
            <person name="Wan K."/>
            <person name="Stapleton M."/>
            <person name="Sutton G.G."/>
            <person name="Venter C."/>
            <person name="Weinstock G."/>
            <person name="Scherer S.E."/>
            <person name="Myers E.W."/>
            <person name="Gibbs R.A."/>
            <person name="Rubin G.M."/>
        </authorList>
    </citation>
    <scope>NUCLEOTIDE SEQUENCE [LARGE SCALE GENOMIC DNA]</scope>
    <source>
        <strain evidence="6">Berkeley</strain>
    </source>
</reference>
<evidence type="ECO:0000313" key="6">
    <source>
        <dbReference type="Proteomes" id="UP000000803"/>
    </source>
</evidence>
<gene>
    <name evidence="2" type="primary">Dmel\CG15882</name>
    <name evidence="2 5" type="ORF">CG15882</name>
    <name evidence="2" type="ORF">Dmel_CG15882</name>
</gene>
<keyword evidence="6" id="KW-1185">Reference proteome</keyword>
<dbReference type="OMA" id="MIMMLEI"/>
<reference evidence="6" key="4">
    <citation type="journal article" date="2002" name="Genome Biol.">
        <title>The transposable elements of the Drosophila melanogaster euchromatin: a genomics perspective.</title>
        <authorList>
            <person name="Kaminker J.S."/>
            <person name="Bergman C.M."/>
            <person name="Kronmiller B."/>
            <person name="Carlson J."/>
            <person name="Svirskas R."/>
            <person name="Patel S."/>
            <person name="Frise E."/>
            <person name="Wheeler D.A."/>
            <person name="Lewis S.E."/>
            <person name="Rubin G.M."/>
            <person name="Ashburner M."/>
            <person name="Celniker S.E."/>
        </authorList>
    </citation>
    <scope>NUCLEOTIDE SEQUENCE [LARGE SCALE GENOMIC DNA]</scope>
    <source>
        <strain evidence="6">Berkeley</strain>
    </source>
</reference>
<protein>
    <submittedName>
        <fullName evidence="4">GEO12026p1</fullName>
    </submittedName>
    <submittedName>
        <fullName evidence="3">IP04449p</fullName>
    </submittedName>
</protein>
<dbReference type="DNASU" id="32895"/>
<evidence type="ECO:0000313" key="5">
    <source>
        <dbReference type="FlyBase" id="FBgn0030983"/>
    </source>
</evidence>
<dbReference type="FlyBase" id="FBgn0030983">
    <property type="gene designation" value="CG15882"/>
</dbReference>
<feature type="region of interest" description="Disordered" evidence="1">
    <location>
        <begin position="30"/>
        <end position="72"/>
    </location>
</feature>
<dbReference type="EMBL" id="BT023676">
    <property type="protein sequence ID" value="AAY85076.1"/>
    <property type="molecule type" value="mRNA"/>
</dbReference>
<dbReference type="OrthoDB" id="7872726at2759"/>